<reference evidence="1 2" key="2">
    <citation type="journal article" date="2007" name="Virus Res.">
        <title>P13 of Leucania separata multiple nuclear polyhedrosis virus affected the polyhedra and budded virions yields of AcMNPV.</title>
        <authorList>
            <person name="Du E.Q."/>
            <person name="Yan F."/>
            <person name="Jin W.X."/>
            <person name="Lu N."/>
            <person name="Xiao H.Z."/>
            <person name="Lu S.Y."/>
            <person name="Qi Y.P."/>
        </authorList>
    </citation>
    <scope>NUCLEOTIDE SEQUENCE [LARGE SCALE GENOMIC DNA]</scope>
    <source>
        <strain evidence="1 2">AH1</strain>
    </source>
</reference>
<reference evidence="1 2" key="1">
    <citation type="journal article" date="2007" name="Virus Genes">
        <title>Genome sequence of Leucania seperata nucleopolyhedrovirus.</title>
        <authorList>
            <person name="Xiao H."/>
            <person name="Qi Y."/>
        </authorList>
    </citation>
    <scope>NUCLEOTIDE SEQUENCE [LARGE SCALE GENOMIC DNA]</scope>
    <source>
        <strain evidence="1 2">AH1</strain>
    </source>
</reference>
<evidence type="ECO:0000313" key="2">
    <source>
        <dbReference type="Proteomes" id="UP000201737"/>
    </source>
</evidence>
<dbReference type="EMBL" id="AY394490">
    <property type="protein sequence ID" value="AAR28769.1"/>
    <property type="molecule type" value="Genomic_DNA"/>
</dbReference>
<accession>Q0ILB4</accession>
<organismHost>
    <name type="scientific">Lepidoptera</name>
    <name type="common">moths &amp; butterflies</name>
    <dbReference type="NCBI Taxonomy" id="7088"/>
</organismHost>
<sequence>MPRRLLSLLLFPEEKRRHWVGTCLPLPSIRSTTKWKTWPLSGVIDTSSDAAVAE</sequence>
<dbReference type="Proteomes" id="UP000201737">
    <property type="component" value="Segment"/>
</dbReference>
<dbReference type="RefSeq" id="YP_758302.1">
    <property type="nucleotide sequence ID" value="NC_008348.1"/>
</dbReference>
<proteinExistence type="predicted"/>
<keyword evidence="2" id="KW-1185">Reference proteome</keyword>
<name>Q0ILB4_NPVLS</name>
<dbReference type="GeneID" id="5176310"/>
<organism evidence="1 2">
    <name type="scientific">Leucania separata nucleopolyhedrovirus</name>
    <name type="common">LsNPV</name>
    <dbReference type="NCBI Taxonomy" id="1307956"/>
    <lineage>
        <taxon>Viruses</taxon>
        <taxon>Viruses incertae sedis</taxon>
        <taxon>Naldaviricetes</taxon>
        <taxon>Lefavirales</taxon>
        <taxon>Baculoviridae</taxon>
        <taxon>Alphabaculovirus</taxon>
        <taxon>Alphabaculovirus leseparatae</taxon>
    </lineage>
</organism>
<protein>
    <submittedName>
        <fullName evidence="1">ORF5</fullName>
    </submittedName>
</protein>
<dbReference type="KEGG" id="vg:5176310"/>
<evidence type="ECO:0000313" key="1">
    <source>
        <dbReference type="EMBL" id="AAR28769.1"/>
    </source>
</evidence>